<sequence>MDKEVSMPLGVVVERREIDNPWQDWSWRPVAVIPGAPDVEAWTELSSDSVSVRYHAATLPLTLHRKETEAYRQNLSNNPPVVYVVLEPDDQPDTVYDYKPSSVTVSPYEAQDSLDSGEEIVEGVTMPDGMIGWVQAFVDAHHVDEPFKKRKRKRYATHDVEFGKPPPIAKKRGSRGDH</sequence>
<dbReference type="OrthoDB" id="7271084at2"/>
<dbReference type="InterPro" id="IPR021736">
    <property type="entry name" value="DUF3305"/>
</dbReference>
<evidence type="ECO:0000256" key="1">
    <source>
        <dbReference type="SAM" id="MobiDB-lite"/>
    </source>
</evidence>
<evidence type="ECO:0000313" key="2">
    <source>
        <dbReference type="EMBL" id="TQV78994.1"/>
    </source>
</evidence>
<dbReference type="RefSeq" id="WP_142897217.1">
    <property type="nucleotide sequence ID" value="NZ_ML660056.1"/>
</dbReference>
<keyword evidence="3" id="KW-1185">Reference proteome</keyword>
<accession>A0A545TP53</accession>
<evidence type="ECO:0000313" key="3">
    <source>
        <dbReference type="Proteomes" id="UP000315252"/>
    </source>
</evidence>
<name>A0A545TP53_9PROT</name>
<organism evidence="2 3">
    <name type="scientific">Denitrobaculum tricleocarpae</name>
    <dbReference type="NCBI Taxonomy" id="2591009"/>
    <lineage>
        <taxon>Bacteria</taxon>
        <taxon>Pseudomonadati</taxon>
        <taxon>Pseudomonadota</taxon>
        <taxon>Alphaproteobacteria</taxon>
        <taxon>Rhodospirillales</taxon>
        <taxon>Rhodospirillaceae</taxon>
        <taxon>Denitrobaculum</taxon>
    </lineage>
</organism>
<protein>
    <submittedName>
        <fullName evidence="2">DUF3305 domain-containing protein</fullName>
    </submittedName>
</protein>
<gene>
    <name evidence="2" type="ORF">FKG95_15020</name>
</gene>
<feature type="region of interest" description="Disordered" evidence="1">
    <location>
        <begin position="149"/>
        <end position="178"/>
    </location>
</feature>
<reference evidence="2 3" key="1">
    <citation type="submission" date="2019-06" db="EMBL/GenBank/DDBJ databases">
        <title>Whole genome sequence for Rhodospirillaceae sp. R148.</title>
        <authorList>
            <person name="Wang G."/>
        </authorList>
    </citation>
    <scope>NUCLEOTIDE SEQUENCE [LARGE SCALE GENOMIC DNA]</scope>
    <source>
        <strain evidence="2 3">R148</strain>
    </source>
</reference>
<comment type="caution">
    <text evidence="2">The sequence shown here is derived from an EMBL/GenBank/DDBJ whole genome shotgun (WGS) entry which is preliminary data.</text>
</comment>
<feature type="compositionally biased region" description="Basic residues" evidence="1">
    <location>
        <begin position="169"/>
        <end position="178"/>
    </location>
</feature>
<proteinExistence type="predicted"/>
<dbReference type="AlphaFoldDB" id="A0A545TP53"/>
<dbReference type="EMBL" id="VHSH01000005">
    <property type="protein sequence ID" value="TQV78994.1"/>
    <property type="molecule type" value="Genomic_DNA"/>
</dbReference>
<dbReference type="Pfam" id="PF11749">
    <property type="entry name" value="DUF3305"/>
    <property type="match status" value="1"/>
</dbReference>
<dbReference type="Proteomes" id="UP000315252">
    <property type="component" value="Unassembled WGS sequence"/>
</dbReference>